<dbReference type="RefSeq" id="WP_321536899.1">
    <property type="nucleotide sequence ID" value="NZ_JARGDL010000027.1"/>
</dbReference>
<dbReference type="GO" id="GO:1990281">
    <property type="term" value="C:efflux pump complex"/>
    <property type="evidence" value="ECO:0007669"/>
    <property type="project" value="TreeGrafter"/>
</dbReference>
<keyword evidence="5" id="KW-0812">Transmembrane</keyword>
<feature type="coiled-coil region" evidence="8">
    <location>
        <begin position="147"/>
        <end position="174"/>
    </location>
</feature>
<keyword evidence="8" id="KW-0175">Coiled coil</keyword>
<dbReference type="PANTHER" id="PTHR30026:SF20">
    <property type="entry name" value="OUTER MEMBRANE PROTEIN TOLC"/>
    <property type="match status" value="1"/>
</dbReference>
<dbReference type="Proteomes" id="UP001221302">
    <property type="component" value="Unassembled WGS sequence"/>
</dbReference>
<evidence type="ECO:0000313" key="10">
    <source>
        <dbReference type="Proteomes" id="UP001221302"/>
    </source>
</evidence>
<evidence type="ECO:0000256" key="5">
    <source>
        <dbReference type="ARBA" id="ARBA00022692"/>
    </source>
</evidence>
<accession>A0AAE3TF90</accession>
<gene>
    <name evidence="9" type="ORF">P0M35_13260</name>
</gene>
<keyword evidence="6" id="KW-0472">Membrane</keyword>
<dbReference type="InterPro" id="IPR003423">
    <property type="entry name" value="OMP_efflux"/>
</dbReference>
<keyword evidence="7" id="KW-0998">Cell outer membrane</keyword>
<keyword evidence="4" id="KW-1134">Transmembrane beta strand</keyword>
<dbReference type="EMBL" id="JARGDL010000027">
    <property type="protein sequence ID" value="MDF1613128.1"/>
    <property type="molecule type" value="Genomic_DNA"/>
</dbReference>
<dbReference type="InterPro" id="IPR051906">
    <property type="entry name" value="TolC-like"/>
</dbReference>
<comment type="subcellular location">
    <subcellularLocation>
        <location evidence="1">Cell outer membrane</location>
    </subcellularLocation>
</comment>
<sequence length="389" mass="44012">MNEAVKIGLKNNPEVKSAMENISASKGRFWSGISLPQPEVGVSYGYTPVNSSLSNYSEKTLAVSQSFKFPSNYFLEGSKFNKEEEIAVYKLNMTKRSVINQVKTSYYKVLAKQYQVNSAEENLLISEDFYKKAEIRQNVGEGTNLERLTAKVQYTEARNNLEVAKNELTTAFAELNYSLGNGKQSYESQLALTDSLVFVDHKIKLEQIYESLEETNPQIKIAELKYGIASVEKGLAWSSILPNINLAYFKQTRDGNNGFYGASFGISVPLWFMFDQRGKIQEAAANQSISESELQLTKNEITLKIKSAFTDYENNLKLVKLYVSDILPQADEIYRTAIKSYDAGEITYIEFLQAKQTLINAKNNYINVLFNYNRSIFTLEEIVGDSITK</sequence>
<proteinExistence type="inferred from homology"/>
<evidence type="ECO:0000256" key="4">
    <source>
        <dbReference type="ARBA" id="ARBA00022452"/>
    </source>
</evidence>
<evidence type="ECO:0000256" key="2">
    <source>
        <dbReference type="ARBA" id="ARBA00007613"/>
    </source>
</evidence>
<name>A0AAE3TF90_9BACT</name>
<dbReference type="PANTHER" id="PTHR30026">
    <property type="entry name" value="OUTER MEMBRANE PROTEIN TOLC"/>
    <property type="match status" value="1"/>
</dbReference>
<comment type="similarity">
    <text evidence="2">Belongs to the outer membrane factor (OMF) (TC 1.B.17) family.</text>
</comment>
<dbReference type="GO" id="GO:0015562">
    <property type="term" value="F:efflux transmembrane transporter activity"/>
    <property type="evidence" value="ECO:0007669"/>
    <property type="project" value="InterPro"/>
</dbReference>
<evidence type="ECO:0000256" key="7">
    <source>
        <dbReference type="ARBA" id="ARBA00023237"/>
    </source>
</evidence>
<organism evidence="9 10">
    <name type="scientific">Stygiobacter electus</name>
    <dbReference type="NCBI Taxonomy" id="3032292"/>
    <lineage>
        <taxon>Bacteria</taxon>
        <taxon>Pseudomonadati</taxon>
        <taxon>Ignavibacteriota</taxon>
        <taxon>Ignavibacteria</taxon>
        <taxon>Ignavibacteriales</taxon>
        <taxon>Melioribacteraceae</taxon>
        <taxon>Stygiobacter</taxon>
    </lineage>
</organism>
<dbReference type="Pfam" id="PF02321">
    <property type="entry name" value="OEP"/>
    <property type="match status" value="2"/>
</dbReference>
<evidence type="ECO:0000256" key="3">
    <source>
        <dbReference type="ARBA" id="ARBA00022448"/>
    </source>
</evidence>
<reference evidence="9" key="1">
    <citation type="submission" date="2023-03" db="EMBL/GenBank/DDBJ databases">
        <title>Stygiobacter electus gen. nov., sp. nov., facultatively anaerobic thermotolerant bacterium of the class Ignavibacteria from a well of Yessentuki mineral water deposit.</title>
        <authorList>
            <person name="Podosokorskaya O.A."/>
            <person name="Elcheninov A.G."/>
            <person name="Petrova N.F."/>
            <person name="Zavarzina D.G."/>
            <person name="Kublanov I.V."/>
            <person name="Merkel A.Y."/>
        </authorList>
    </citation>
    <scope>NUCLEOTIDE SEQUENCE</scope>
    <source>
        <strain evidence="9">09-Me</strain>
    </source>
</reference>
<dbReference type="AlphaFoldDB" id="A0AAE3TF90"/>
<evidence type="ECO:0000313" key="9">
    <source>
        <dbReference type="EMBL" id="MDF1613128.1"/>
    </source>
</evidence>
<protein>
    <submittedName>
        <fullName evidence="9">TolC family protein</fullName>
    </submittedName>
</protein>
<comment type="caution">
    <text evidence="9">The sequence shown here is derived from an EMBL/GenBank/DDBJ whole genome shotgun (WGS) entry which is preliminary data.</text>
</comment>
<dbReference type="Gene3D" id="1.20.1600.10">
    <property type="entry name" value="Outer membrane efflux proteins (OEP)"/>
    <property type="match status" value="1"/>
</dbReference>
<evidence type="ECO:0000256" key="1">
    <source>
        <dbReference type="ARBA" id="ARBA00004442"/>
    </source>
</evidence>
<evidence type="ECO:0000256" key="6">
    <source>
        <dbReference type="ARBA" id="ARBA00023136"/>
    </source>
</evidence>
<keyword evidence="3" id="KW-0813">Transport</keyword>
<dbReference type="GO" id="GO:0015288">
    <property type="term" value="F:porin activity"/>
    <property type="evidence" value="ECO:0007669"/>
    <property type="project" value="TreeGrafter"/>
</dbReference>
<dbReference type="GO" id="GO:0009279">
    <property type="term" value="C:cell outer membrane"/>
    <property type="evidence" value="ECO:0007669"/>
    <property type="project" value="UniProtKB-SubCell"/>
</dbReference>
<dbReference type="SUPFAM" id="SSF56954">
    <property type="entry name" value="Outer membrane efflux proteins (OEP)"/>
    <property type="match status" value="1"/>
</dbReference>
<evidence type="ECO:0000256" key="8">
    <source>
        <dbReference type="SAM" id="Coils"/>
    </source>
</evidence>
<keyword evidence="10" id="KW-1185">Reference proteome</keyword>